<gene>
    <name evidence="4" type="ORF">CLV67_12910</name>
</gene>
<sequence>MRWSPETAGRGPIGCQNAGVAIDRRYWNTTGAAKTFTHPVHREWLAGVDRDARILDYGCGYGRTMAELADHGFTDLTGADISAALIARGRDQHPGLRLTVIEYPPVLGLPAAGFDVILLFAVLTCVPADADQRALVTELDRLLAPGGLLCVSDVLLQPDERNRRRYTGDPYGVFTTGDGATCRHHSAGHLRGLFPEYDLEAERHIAVPSMNGHPTGALQLLLRKQW</sequence>
<keyword evidence="1 4" id="KW-0489">Methyltransferase</keyword>
<dbReference type="SUPFAM" id="SSF53335">
    <property type="entry name" value="S-adenosyl-L-methionine-dependent methyltransferases"/>
    <property type="match status" value="1"/>
</dbReference>
<dbReference type="InterPro" id="IPR029063">
    <property type="entry name" value="SAM-dependent_MTases_sf"/>
</dbReference>
<keyword evidence="5" id="KW-1185">Reference proteome</keyword>
<evidence type="ECO:0000313" key="4">
    <source>
        <dbReference type="EMBL" id="PRX12153.1"/>
    </source>
</evidence>
<dbReference type="EMBL" id="PVMZ01000029">
    <property type="protein sequence ID" value="PRX12153.1"/>
    <property type="molecule type" value="Genomic_DNA"/>
</dbReference>
<evidence type="ECO:0000256" key="2">
    <source>
        <dbReference type="ARBA" id="ARBA00022679"/>
    </source>
</evidence>
<proteinExistence type="predicted"/>
<evidence type="ECO:0000256" key="3">
    <source>
        <dbReference type="ARBA" id="ARBA00022691"/>
    </source>
</evidence>
<dbReference type="OrthoDB" id="4228691at2"/>
<dbReference type="CDD" id="cd02440">
    <property type="entry name" value="AdoMet_MTases"/>
    <property type="match status" value="1"/>
</dbReference>
<accession>A0A2T0JWK0</accession>
<comment type="caution">
    <text evidence="4">The sequence shown here is derived from an EMBL/GenBank/DDBJ whole genome shotgun (WGS) entry which is preliminary data.</text>
</comment>
<protein>
    <submittedName>
        <fullName evidence="4">Methyltransferase family protein</fullName>
    </submittedName>
</protein>
<dbReference type="PANTHER" id="PTHR43464">
    <property type="entry name" value="METHYLTRANSFERASE"/>
    <property type="match status" value="1"/>
</dbReference>
<keyword evidence="2 4" id="KW-0808">Transferase</keyword>
<dbReference type="PANTHER" id="PTHR43464:SF19">
    <property type="entry name" value="UBIQUINONE BIOSYNTHESIS O-METHYLTRANSFERASE, MITOCHONDRIAL"/>
    <property type="match status" value="1"/>
</dbReference>
<evidence type="ECO:0000313" key="5">
    <source>
        <dbReference type="Proteomes" id="UP000239415"/>
    </source>
</evidence>
<keyword evidence="3" id="KW-0949">S-adenosyl-L-methionine</keyword>
<dbReference type="Proteomes" id="UP000239415">
    <property type="component" value="Unassembled WGS sequence"/>
</dbReference>
<dbReference type="Pfam" id="PF13489">
    <property type="entry name" value="Methyltransf_23"/>
    <property type="match status" value="1"/>
</dbReference>
<dbReference type="Gene3D" id="3.40.50.150">
    <property type="entry name" value="Vaccinia Virus protein VP39"/>
    <property type="match status" value="1"/>
</dbReference>
<name>A0A2T0JWK0_9ACTN</name>
<dbReference type="GO" id="GO:0008168">
    <property type="term" value="F:methyltransferase activity"/>
    <property type="evidence" value="ECO:0007669"/>
    <property type="project" value="UniProtKB-KW"/>
</dbReference>
<evidence type="ECO:0000256" key="1">
    <source>
        <dbReference type="ARBA" id="ARBA00022603"/>
    </source>
</evidence>
<organism evidence="4 5">
    <name type="scientific">Actinoplanes italicus</name>
    <dbReference type="NCBI Taxonomy" id="113567"/>
    <lineage>
        <taxon>Bacteria</taxon>
        <taxon>Bacillati</taxon>
        <taxon>Actinomycetota</taxon>
        <taxon>Actinomycetes</taxon>
        <taxon>Micromonosporales</taxon>
        <taxon>Micromonosporaceae</taxon>
        <taxon>Actinoplanes</taxon>
    </lineage>
</organism>
<reference evidence="4 5" key="1">
    <citation type="submission" date="2018-03" db="EMBL/GenBank/DDBJ databases">
        <title>Genomic Encyclopedia of Archaeal and Bacterial Type Strains, Phase II (KMG-II): from individual species to whole genera.</title>
        <authorList>
            <person name="Goeker M."/>
        </authorList>
    </citation>
    <scope>NUCLEOTIDE SEQUENCE [LARGE SCALE GENOMIC DNA]</scope>
    <source>
        <strain evidence="4 5">DSM 43146</strain>
    </source>
</reference>
<dbReference type="GO" id="GO:0032259">
    <property type="term" value="P:methylation"/>
    <property type="evidence" value="ECO:0007669"/>
    <property type="project" value="UniProtKB-KW"/>
</dbReference>
<dbReference type="AlphaFoldDB" id="A0A2T0JWK0"/>